<dbReference type="OrthoDB" id="5119241at2759"/>
<dbReference type="SUPFAM" id="SSF117856">
    <property type="entry name" value="AF0104/ALDC/Ptd012-like"/>
    <property type="match status" value="1"/>
</dbReference>
<keyword evidence="3" id="KW-0479">Metal-binding</keyword>
<dbReference type="Proteomes" id="UP000054324">
    <property type="component" value="Unassembled WGS sequence"/>
</dbReference>
<dbReference type="KEGG" id="ovi:T265_14086"/>
<dbReference type="EMBL" id="KL596758">
    <property type="protein sequence ID" value="KER26058.1"/>
    <property type="molecule type" value="Genomic_DNA"/>
</dbReference>
<comment type="subunit">
    <text evidence="2">Monomer.</text>
</comment>
<dbReference type="CDD" id="cd17298">
    <property type="entry name" value="DUF1907"/>
    <property type="match status" value="1"/>
</dbReference>
<keyword evidence="5" id="KW-0862">Zinc</keyword>
<dbReference type="PANTHER" id="PTHR13204:SF1">
    <property type="entry name" value="ESTER HYDROLASE C11ORF54"/>
    <property type="match status" value="1"/>
</dbReference>
<dbReference type="GO" id="GO:0008270">
    <property type="term" value="F:zinc ion binding"/>
    <property type="evidence" value="ECO:0007669"/>
    <property type="project" value="TreeGrafter"/>
</dbReference>
<keyword evidence="4" id="KW-0378">Hydrolase</keyword>
<proteinExistence type="predicted"/>
<evidence type="ECO:0000256" key="4">
    <source>
        <dbReference type="ARBA" id="ARBA00022801"/>
    </source>
</evidence>
<organism evidence="8 9">
    <name type="scientific">Opisthorchis viverrini</name>
    <name type="common">Southeast Asian liver fluke</name>
    <dbReference type="NCBI Taxonomy" id="6198"/>
    <lineage>
        <taxon>Eukaryota</taxon>
        <taxon>Metazoa</taxon>
        <taxon>Spiralia</taxon>
        <taxon>Lophotrochozoa</taxon>
        <taxon>Platyhelminthes</taxon>
        <taxon>Trematoda</taxon>
        <taxon>Digenea</taxon>
        <taxon>Opisthorchiida</taxon>
        <taxon>Opisthorchiata</taxon>
        <taxon>Opisthorchiidae</taxon>
        <taxon>Opisthorchis</taxon>
    </lineage>
</organism>
<feature type="domain" description="DUF1907" evidence="7">
    <location>
        <begin position="162"/>
        <end position="444"/>
    </location>
</feature>
<reference evidence="8 9" key="1">
    <citation type="submission" date="2013-11" db="EMBL/GenBank/DDBJ databases">
        <title>Opisthorchis viverrini - life in the bile duct.</title>
        <authorList>
            <person name="Young N.D."/>
            <person name="Nagarajan N."/>
            <person name="Lin S.J."/>
            <person name="Korhonen P.K."/>
            <person name="Jex A.R."/>
            <person name="Hall R.S."/>
            <person name="Safavi-Hemami H."/>
            <person name="Kaewkong W."/>
            <person name="Bertrand D."/>
            <person name="Gao S."/>
            <person name="Seet Q."/>
            <person name="Wongkham S."/>
            <person name="Teh B.T."/>
            <person name="Wongkham C."/>
            <person name="Intapan P.M."/>
            <person name="Maleewong W."/>
            <person name="Yang X."/>
            <person name="Hu M."/>
            <person name="Wang Z."/>
            <person name="Hofmann A."/>
            <person name="Sternberg P.W."/>
            <person name="Tan P."/>
            <person name="Wang J."/>
            <person name="Gasser R.B."/>
        </authorList>
    </citation>
    <scope>NUCLEOTIDE SEQUENCE [LARGE SCALE GENOMIC DNA]</scope>
</reference>
<evidence type="ECO:0000313" key="9">
    <source>
        <dbReference type="Proteomes" id="UP000054324"/>
    </source>
</evidence>
<dbReference type="SMART" id="SM01168">
    <property type="entry name" value="DUF1907"/>
    <property type="match status" value="1"/>
</dbReference>
<name>A0A074ZFU1_OPIVI</name>
<evidence type="ECO:0000256" key="1">
    <source>
        <dbReference type="ARBA" id="ARBA00004123"/>
    </source>
</evidence>
<evidence type="ECO:0000256" key="2">
    <source>
        <dbReference type="ARBA" id="ARBA00011245"/>
    </source>
</evidence>
<accession>A0A074ZFU1</accession>
<keyword evidence="6" id="KW-0539">Nucleus</keyword>
<dbReference type="RefSeq" id="XP_009170222.1">
    <property type="nucleotide sequence ID" value="XM_009171958.1"/>
</dbReference>
<sequence>MRTISFAYSGLTGFRQQLFEHPGFEDLPFGQCMICCLFSRSYDLRIITLTHSTSAVWWGRDDPSEREFTDRKVRGSNPTSATRLRLSRLGQPDSILALVLPSGGMAARHRKGATVERFLFFQLCDMHEAREPSVVKHELPDRKLHCSSLTSASDCSCPGLGNLTGFMSGCFSKVACQVVDCPNLKDPAYALNSAGLCGSETLCDIGSFDYLLPVPNKEKRYDLLDAFSLSHVGSGFIMGAAAGPHFVAGINSELVANLSATDGKVLQNGSYCGSYDAKNNLPVSTLSETSLFAMVGQMFLCEGKPGKVIQLTVSGRTREGKFDALLREALASKYGALDRPVGVGGVVVQETGKCLFHVLPEFCEEPLDTPEKLKQWLKFFEMEAPVVAVGTALSHDPQKWKIRLEHFHCFNRDRTKSGHCHFDSDGPTASYTAYLVPGKRLLRVDPPK</sequence>
<gene>
    <name evidence="8" type="ORF">T265_14086</name>
</gene>
<dbReference type="GO" id="GO:0005634">
    <property type="term" value="C:nucleus"/>
    <property type="evidence" value="ECO:0007669"/>
    <property type="project" value="UniProtKB-SubCell"/>
</dbReference>
<dbReference type="GO" id="GO:0016788">
    <property type="term" value="F:hydrolase activity, acting on ester bonds"/>
    <property type="evidence" value="ECO:0007669"/>
    <property type="project" value="TreeGrafter"/>
</dbReference>
<dbReference type="GeneID" id="20328252"/>
<dbReference type="Pfam" id="PF08925">
    <property type="entry name" value="DUF1907"/>
    <property type="match status" value="1"/>
</dbReference>
<keyword evidence="9" id="KW-1185">Reference proteome</keyword>
<dbReference type="PANTHER" id="PTHR13204">
    <property type="entry name" value="PTD012 PROTEIN"/>
    <property type="match status" value="1"/>
</dbReference>
<comment type="subcellular location">
    <subcellularLocation>
        <location evidence="1">Nucleus</location>
    </subcellularLocation>
</comment>
<evidence type="ECO:0000313" key="8">
    <source>
        <dbReference type="EMBL" id="KER26058.1"/>
    </source>
</evidence>
<dbReference type="AlphaFoldDB" id="A0A074ZFU1"/>
<evidence type="ECO:0000256" key="5">
    <source>
        <dbReference type="ARBA" id="ARBA00022833"/>
    </source>
</evidence>
<evidence type="ECO:0000256" key="6">
    <source>
        <dbReference type="ARBA" id="ARBA00023242"/>
    </source>
</evidence>
<evidence type="ECO:0000259" key="7">
    <source>
        <dbReference type="SMART" id="SM01168"/>
    </source>
</evidence>
<protein>
    <recommendedName>
        <fullName evidence="7">DUF1907 domain-containing protein</fullName>
    </recommendedName>
</protein>
<evidence type="ECO:0000256" key="3">
    <source>
        <dbReference type="ARBA" id="ARBA00022723"/>
    </source>
</evidence>
<dbReference type="InterPro" id="IPR015021">
    <property type="entry name" value="C11orf54_DUF1907"/>
</dbReference>
<dbReference type="CTD" id="20328252"/>